<dbReference type="Proteomes" id="UP000585474">
    <property type="component" value="Unassembled WGS sequence"/>
</dbReference>
<organism evidence="4 5">
    <name type="scientific">Actinidia rufa</name>
    <dbReference type="NCBI Taxonomy" id="165716"/>
    <lineage>
        <taxon>Eukaryota</taxon>
        <taxon>Viridiplantae</taxon>
        <taxon>Streptophyta</taxon>
        <taxon>Embryophyta</taxon>
        <taxon>Tracheophyta</taxon>
        <taxon>Spermatophyta</taxon>
        <taxon>Magnoliopsida</taxon>
        <taxon>eudicotyledons</taxon>
        <taxon>Gunneridae</taxon>
        <taxon>Pentapetalae</taxon>
        <taxon>asterids</taxon>
        <taxon>Ericales</taxon>
        <taxon>Actinidiaceae</taxon>
        <taxon>Actinidia</taxon>
    </lineage>
</organism>
<dbReference type="OrthoDB" id="692400at2759"/>
<reference evidence="4 5" key="1">
    <citation type="submission" date="2019-07" db="EMBL/GenBank/DDBJ databases">
        <title>De Novo Assembly of kiwifruit Actinidia rufa.</title>
        <authorList>
            <person name="Sugita-Konishi S."/>
            <person name="Sato K."/>
            <person name="Mori E."/>
            <person name="Abe Y."/>
            <person name="Kisaki G."/>
            <person name="Hamano K."/>
            <person name="Suezawa K."/>
            <person name="Otani M."/>
            <person name="Fukuda T."/>
            <person name="Manabe T."/>
            <person name="Gomi K."/>
            <person name="Tabuchi M."/>
            <person name="Akimitsu K."/>
            <person name="Kataoka I."/>
        </authorList>
    </citation>
    <scope>NUCLEOTIDE SEQUENCE [LARGE SCALE GENOMIC DNA]</scope>
    <source>
        <strain evidence="5">cv. Fuchu</strain>
    </source>
</reference>
<comment type="caution">
    <text evidence="4">The sequence shown here is derived from an EMBL/GenBank/DDBJ whole genome shotgun (WGS) entry which is preliminary data.</text>
</comment>
<evidence type="ECO:0000259" key="2">
    <source>
        <dbReference type="Pfam" id="PF03372"/>
    </source>
</evidence>
<evidence type="ECO:0000256" key="1">
    <source>
        <dbReference type="SAM" id="MobiDB-lite"/>
    </source>
</evidence>
<sequence>MRRILSLGRKSVEISTDGVPEGTVVIVERDLGVQRRLTLTTVEVEWLGGVLSRIQASHHWGSYENLRGGSRNLEILRKYNSRGEALTGFGLGFGEKVRRKEGERYHYATQRSTNTKYRETLTYAQVAASGSWPEMNCEVHPNVGMSQDVAEVIPSSCTVIPFLRDRCSVGTLENWKGVVPRAKEVEGWCNSKWEIGSPVEVKDMNGTNYMFILPSKAEARRIRNTTWKFEGVSLGLRFWEDRCGCYTDENKPESLWIRVLGLPVFLWSEELFRALGDRCGGYITTAEETMHREHVQWVRICVRGKGGSILATLMVGMGSLAYVCPIWVEAGARVARRSEPTRYSDRTRWRKVMGKEITGERNGNRGGGTRGSNAKVHFEKKHFCPKKANHKTAMNAERRRNITTKASELRLVTVQEERLTRARNRKGELRFQRDLRTVLKDEGSCRGWARFRDSGREGFNCVVGPNYNKGVGGKKPSGHKQEERGGTRASHQDQKYGPNKNTTEAEAEAIEEYPPGLNSLEDSNSMKHVLADREGGDSSRAANSIRSGSEGGATWTSSREEQTEEDEEMIEAFDQRQERKLKGFGKFLGISYGGMEDEAIRLFARIEQQWRERACTRGGRNREVCTSKGLRELKNLEWSVFEGRRKGRGRSWPRGVKENLEDGNTWAFAGVYGPHNKGDKRGLWEELAGARATGGTPWVCGGDFNVVRFPFVAGGQASLSAMRDFSEYIKDEELIDLPLGDSFTWSNGTAFSRLDRFLISSDWEGEHMDVRQYCLPIVVSDHKPVFLVGGGKSKGPAPFKFENMWLQAEGFEDLVRKWWQGYSVHGSPSYHLARKLKLLKEDLKRWNREVLANLTEELQVLETKEQFPGLTKGERNRRVEMKAEIGRLFNFIGKIRVDKAILEGQDSVADSIVSFYDMLFKESEQWRPKVDGMRLPSLNSEEVDSLAKSGLKINLVKSELIQVGDGTDQRRLAETMECKVWGDFHPHVKYQLGNGSRIRFWHDEGCSQIRDRFPELFALATHQDASVVDCWSSSAAGGFGILCLGGGAQDWELEVFVDFFRLIQEGHPISQADYDYEIRENDGFSCLPTFDSGGSRTSPSPSSLILAEAKLSPSHSTFWLLLSIFDIDLSLIAVRRQPPIIPSRDWETPISLGKGYGLVECHQSVMRKLQVTYSTINQLEHYGVWFFPL</sequence>
<evidence type="ECO:0000259" key="3">
    <source>
        <dbReference type="Pfam" id="PF14111"/>
    </source>
</evidence>
<evidence type="ECO:0008006" key="6">
    <source>
        <dbReference type="Google" id="ProtNLM"/>
    </source>
</evidence>
<keyword evidence="5" id="KW-1185">Reference proteome</keyword>
<dbReference type="GO" id="GO:0003824">
    <property type="term" value="F:catalytic activity"/>
    <property type="evidence" value="ECO:0007669"/>
    <property type="project" value="InterPro"/>
</dbReference>
<dbReference type="EMBL" id="BJWL01000022">
    <property type="protein sequence ID" value="GFZ11267.1"/>
    <property type="molecule type" value="Genomic_DNA"/>
</dbReference>
<dbReference type="InterPro" id="IPR036691">
    <property type="entry name" value="Endo/exonu/phosph_ase_sf"/>
</dbReference>
<dbReference type="AlphaFoldDB" id="A0A7J0GKC3"/>
<dbReference type="PANTHER" id="PTHR34427">
    <property type="entry name" value="DUF4283 DOMAIN PROTEIN"/>
    <property type="match status" value="1"/>
</dbReference>
<protein>
    <recommendedName>
        <fullName evidence="6">DUF4283 domain-containing protein</fullName>
    </recommendedName>
</protein>
<feature type="region of interest" description="Disordered" evidence="1">
    <location>
        <begin position="459"/>
        <end position="506"/>
    </location>
</feature>
<dbReference type="Pfam" id="PF03372">
    <property type="entry name" value="Exo_endo_phos"/>
    <property type="match status" value="1"/>
</dbReference>
<dbReference type="SUPFAM" id="SSF56219">
    <property type="entry name" value="DNase I-like"/>
    <property type="match status" value="1"/>
</dbReference>
<proteinExistence type="predicted"/>
<dbReference type="InterPro" id="IPR005135">
    <property type="entry name" value="Endo/exonuclease/phosphatase"/>
</dbReference>
<name>A0A7J0GKC3_9ERIC</name>
<dbReference type="PANTHER" id="PTHR34427:SF10">
    <property type="entry name" value="DUF4283 DOMAIN-CONTAINING PROTEIN"/>
    <property type="match status" value="1"/>
</dbReference>
<feature type="compositionally biased region" description="Basic and acidic residues" evidence="1">
    <location>
        <begin position="479"/>
        <end position="494"/>
    </location>
</feature>
<accession>A0A7J0GKC3</accession>
<dbReference type="Pfam" id="PF14111">
    <property type="entry name" value="DUF4283"/>
    <property type="match status" value="1"/>
</dbReference>
<dbReference type="InterPro" id="IPR025558">
    <property type="entry name" value="DUF4283"/>
</dbReference>
<feature type="region of interest" description="Disordered" evidence="1">
    <location>
        <begin position="530"/>
        <end position="567"/>
    </location>
</feature>
<dbReference type="Gene3D" id="3.60.10.10">
    <property type="entry name" value="Endonuclease/exonuclease/phosphatase"/>
    <property type="match status" value="1"/>
</dbReference>
<feature type="domain" description="Endonuclease/exonuclease/phosphatase" evidence="2">
    <location>
        <begin position="656"/>
        <end position="782"/>
    </location>
</feature>
<gene>
    <name evidence="4" type="ORF">Acr_22g0006650</name>
</gene>
<feature type="domain" description="DUF4283" evidence="3">
    <location>
        <begin position="167"/>
        <end position="245"/>
    </location>
</feature>
<evidence type="ECO:0000313" key="4">
    <source>
        <dbReference type="EMBL" id="GFZ11267.1"/>
    </source>
</evidence>
<evidence type="ECO:0000313" key="5">
    <source>
        <dbReference type="Proteomes" id="UP000585474"/>
    </source>
</evidence>